<dbReference type="OrthoDB" id="7613961at2"/>
<reference evidence="3" key="1">
    <citation type="journal article" date="2011" name="J. Bacteriol.">
        <title>Genome sequences of eight morphologically diverse alphaproteobacteria.</title>
        <authorList>
            <consortium name="US DOE Joint Genome Institute"/>
            <person name="Brown P.J."/>
            <person name="Kysela D.T."/>
            <person name="Buechlein A."/>
            <person name="Hemmerich C."/>
            <person name="Brun Y.V."/>
        </authorList>
    </citation>
    <scope>NUCLEOTIDE SEQUENCE [LARGE SCALE GENOMIC DNA]</scope>
    <source>
        <strain evidence="3">ATCC 49814 / DSM 5838 / IFAM 1418</strain>
    </source>
</reference>
<dbReference type="SMART" id="SM00869">
    <property type="entry name" value="Autotransporter"/>
    <property type="match status" value="1"/>
</dbReference>
<dbReference type="InterPro" id="IPR005546">
    <property type="entry name" value="Autotransporte_beta"/>
</dbReference>
<dbReference type="RefSeq" id="WP_015828591.1">
    <property type="nucleotide sequence ID" value="NC_012982.1"/>
</dbReference>
<evidence type="ECO:0000259" key="1">
    <source>
        <dbReference type="PROSITE" id="PS51208"/>
    </source>
</evidence>
<dbReference type="SUPFAM" id="SSF103515">
    <property type="entry name" value="Autotransporter"/>
    <property type="match status" value="1"/>
</dbReference>
<evidence type="ECO:0000313" key="3">
    <source>
        <dbReference type="Proteomes" id="UP000002745"/>
    </source>
</evidence>
<dbReference type="PROSITE" id="PS51208">
    <property type="entry name" value="AUTOTRANSPORTER"/>
    <property type="match status" value="1"/>
</dbReference>
<dbReference type="STRING" id="582402.Hbal_2768"/>
<feature type="domain" description="Autotransporter" evidence="1">
    <location>
        <begin position="878"/>
        <end position="1173"/>
    </location>
</feature>
<keyword evidence="3" id="KW-1185">Reference proteome</keyword>
<dbReference type="EMBL" id="CP001678">
    <property type="protein sequence ID" value="ACT60441.1"/>
    <property type="molecule type" value="Genomic_DNA"/>
</dbReference>
<dbReference type="KEGG" id="hba:Hbal_2768"/>
<evidence type="ECO:0000313" key="2">
    <source>
        <dbReference type="EMBL" id="ACT60441.1"/>
    </source>
</evidence>
<dbReference type="eggNOG" id="COG4625">
    <property type="taxonomic scope" value="Bacteria"/>
</dbReference>
<accession>C6XQE2</accession>
<organism evidence="2 3">
    <name type="scientific">Hirschia baltica (strain ATCC 49814 / DSM 5838 / IFAM 1418)</name>
    <dbReference type="NCBI Taxonomy" id="582402"/>
    <lineage>
        <taxon>Bacteria</taxon>
        <taxon>Pseudomonadati</taxon>
        <taxon>Pseudomonadota</taxon>
        <taxon>Alphaproteobacteria</taxon>
        <taxon>Hyphomonadales</taxon>
        <taxon>Hyphomonadaceae</taxon>
        <taxon>Hirschia</taxon>
    </lineage>
</organism>
<protein>
    <submittedName>
        <fullName evidence="2">Autotransporter beta-domain protein</fullName>
    </submittedName>
</protein>
<dbReference type="Pfam" id="PF03797">
    <property type="entry name" value="Autotransporter"/>
    <property type="match status" value="1"/>
</dbReference>
<dbReference type="Proteomes" id="UP000002745">
    <property type="component" value="Chromosome"/>
</dbReference>
<proteinExistence type="predicted"/>
<gene>
    <name evidence="2" type="ordered locus">Hbal_2768</name>
</gene>
<dbReference type="AlphaFoldDB" id="C6XQE2"/>
<dbReference type="HOGENOM" id="CLU_010547_0_0_5"/>
<dbReference type="InterPro" id="IPR036709">
    <property type="entry name" value="Autotransporte_beta_dom_sf"/>
</dbReference>
<sequence>MIMTAPAIFVRKNIKRTSPLVFLTILYSTCSPLALGQEISSATSTPVETATLDNGSASDLTITDDGSIEWDSVDDQVAVTVNSSNNVTIDGDITLENSDNNVGVKINPNLSSTINLSGAINLIEDYARTDTDDDDDLDGLIAEGTNRHGIFLESGGINTGDIILQSGSSIYVEGNNSTAITLQSGLNGNYIQDGSISVYGANSTALDIQNDVNGNVRVSGGVTANGENASAISIAGDITGNLTLENTITSTGFTSTTSSNYIGPDDIDDDTAALEDRLDNDDLFNSASSVSIGGSIANGLLINGYHDYVDDGIAVDDDETKDTIDDYNENRGTGYISTYGSSPALQITPDLIIGSSSDLVLGSVVETVRDTLDDDEDEDTNEVLATFNFDQGLVNLGTIYADGQNVGFSATALEISGSADGNLNTIITNGILNSGTMSTTAFEANATTVNLGQGAIISSITNDGSIISNSTGSSGSNSIAIQISNGANLETIENTGYITAKITDDTGYSTAILDHSGTLTSIFNNGYISSYYVDDDSDDDEYDDNDNKISEFTGRSIAIDVSQHTASQGVTIVQGNTNSTSPSIYGDILFGAGNDTLDIQDGTVAGDTYFGSGTANFYLSDATYTGDVHFESEGFNFQSTQGQYFGNLNFYNNSGSAVFQNNSYFSGSLLDSDNIDLIIDTSTIYISQDSPITLNSLNITGASTLGVIISNSEHIDTPYITATNTAIVGDSVTLSSQFTNFVGGDFSRTILSAPSLDVDIDSISFDTSGLSWLYNAEYILDQEADGNQSISLQFSQKTSEDLGLDAQQDRTFASFIEMISNQQNAGSEFVKITDETTFLEAYESILPQHSDVALRHLDAHTNTLNSMVSERMALLRDSSNTSNGFWLQELVSQTTVDASENVNAYSGRGFGFTAGVDRRIGFIDSMGLTFSINDEKYETTTSAFNETSSTNFALGFYIAERIGFADLQMSAQIGQTNFKSEREVNFEGFNSDIEGDWSGLTQAYSTQISSPQKLGWLRVTPHIGASYISLNQDAYEETASNGFNLAFSESESNKLTGSAGVSLGVFWPSNSGRNSFDLSENQQSNSSLNGWHAAVDLGIRDTLSSTNYDAVANFVGYDSAFNVYSDEIFGQAFSTGISLVGIGDFASFRLSANAELSEGASIYSGAASLRFKF</sequence>
<dbReference type="Gene3D" id="2.40.128.130">
    <property type="entry name" value="Autotransporter beta-domain"/>
    <property type="match status" value="1"/>
</dbReference>
<name>C6XQE2_HIRBI</name>